<keyword evidence="12" id="KW-1185">Reference proteome</keyword>
<keyword evidence="6 9" id="KW-0040">ANK repeat</keyword>
<evidence type="ECO:0000256" key="2">
    <source>
        <dbReference type="ARBA" id="ARBA00022723"/>
    </source>
</evidence>
<evidence type="ECO:0000313" key="12">
    <source>
        <dbReference type="Proteomes" id="UP000515158"/>
    </source>
</evidence>
<feature type="repeat" description="ANK" evidence="9">
    <location>
        <begin position="42"/>
        <end position="74"/>
    </location>
</feature>
<dbReference type="InParanoid" id="A0A6P8Z475"/>
<proteinExistence type="predicted"/>
<keyword evidence="7" id="KW-0969">Cilium</keyword>
<evidence type="ECO:0000259" key="11">
    <source>
        <dbReference type="PROSITE" id="PS50865"/>
    </source>
</evidence>
<dbReference type="SMART" id="SM00248">
    <property type="entry name" value="ANK"/>
    <property type="match status" value="3"/>
</dbReference>
<feature type="repeat" description="ANK" evidence="9">
    <location>
        <begin position="76"/>
        <end position="108"/>
    </location>
</feature>
<keyword evidence="4 10" id="KW-0863">Zinc-finger</keyword>
<evidence type="ECO:0000256" key="10">
    <source>
        <dbReference type="PROSITE-ProRule" id="PRU00134"/>
    </source>
</evidence>
<evidence type="ECO:0000256" key="5">
    <source>
        <dbReference type="ARBA" id="ARBA00022833"/>
    </source>
</evidence>
<organism evidence="13">
    <name type="scientific">Thrips palmi</name>
    <name type="common">Melon thrips</name>
    <dbReference type="NCBI Taxonomy" id="161013"/>
    <lineage>
        <taxon>Eukaryota</taxon>
        <taxon>Metazoa</taxon>
        <taxon>Ecdysozoa</taxon>
        <taxon>Arthropoda</taxon>
        <taxon>Hexapoda</taxon>
        <taxon>Insecta</taxon>
        <taxon>Pterygota</taxon>
        <taxon>Neoptera</taxon>
        <taxon>Paraneoptera</taxon>
        <taxon>Thysanoptera</taxon>
        <taxon>Terebrantia</taxon>
        <taxon>Thripoidea</taxon>
        <taxon>Thripidae</taxon>
        <taxon>Thrips</taxon>
    </lineage>
</organism>
<dbReference type="InterPro" id="IPR036770">
    <property type="entry name" value="Ankyrin_rpt-contain_sf"/>
</dbReference>
<dbReference type="GO" id="GO:0005929">
    <property type="term" value="C:cilium"/>
    <property type="evidence" value="ECO:0007669"/>
    <property type="project" value="UniProtKB-SubCell"/>
</dbReference>
<dbReference type="PROSITE" id="PS50088">
    <property type="entry name" value="ANK_REPEAT"/>
    <property type="match status" value="2"/>
</dbReference>
<keyword evidence="8" id="KW-0966">Cell projection</keyword>
<dbReference type="Pfam" id="PF01753">
    <property type="entry name" value="zf-MYND"/>
    <property type="match status" value="1"/>
</dbReference>
<evidence type="ECO:0000256" key="9">
    <source>
        <dbReference type="PROSITE-ProRule" id="PRU00023"/>
    </source>
</evidence>
<evidence type="ECO:0000313" key="13">
    <source>
        <dbReference type="RefSeq" id="XP_034244556.1"/>
    </source>
</evidence>
<dbReference type="RefSeq" id="XP_034244556.1">
    <property type="nucleotide sequence ID" value="XM_034388665.1"/>
</dbReference>
<dbReference type="FunCoup" id="A0A6P8Z475">
    <property type="interactions" value="308"/>
</dbReference>
<dbReference type="InterPro" id="IPR002110">
    <property type="entry name" value="Ankyrin_rpt"/>
</dbReference>
<evidence type="ECO:0000256" key="1">
    <source>
        <dbReference type="ARBA" id="ARBA00004138"/>
    </source>
</evidence>
<dbReference type="Gene3D" id="1.25.40.20">
    <property type="entry name" value="Ankyrin repeat-containing domain"/>
    <property type="match status" value="1"/>
</dbReference>
<dbReference type="PROSITE" id="PS50297">
    <property type="entry name" value="ANK_REP_REGION"/>
    <property type="match status" value="2"/>
</dbReference>
<dbReference type="AlphaFoldDB" id="A0A6P8Z475"/>
<dbReference type="PANTHER" id="PTHR24150:SF8">
    <property type="entry name" value="ANKYRIN REPEAT AND MYND DOMAIN-CONTAINING PROTEIN 2"/>
    <property type="match status" value="1"/>
</dbReference>
<gene>
    <name evidence="13" type="primary">LOC117647124</name>
</gene>
<dbReference type="GeneID" id="117647124"/>
<evidence type="ECO:0000256" key="6">
    <source>
        <dbReference type="ARBA" id="ARBA00023043"/>
    </source>
</evidence>
<dbReference type="InterPro" id="IPR052452">
    <property type="entry name" value="Ankyrin-MYND_dom_contain_2"/>
</dbReference>
<dbReference type="CDD" id="cd23020">
    <property type="entry name" value="zf-HIT"/>
    <property type="match status" value="1"/>
</dbReference>
<accession>A0A6P8Z475</accession>
<evidence type="ECO:0000256" key="8">
    <source>
        <dbReference type="ARBA" id="ARBA00023273"/>
    </source>
</evidence>
<sequence length="408" mass="45447">MDKAPVSAEKDIFDKVSSNDINGIQSMFADLKLPSVDFTDENGMTPLQHACYKGNKEIAQMLLDQGADVNSSKHEHQYTALHFAALSSNADLCQLLLTAGAKSHATNSVGRTPAQMAAFVGNHACVSVINNFVPRASIDYYTVPQGLEKEPRLPPFLAAPLHKFVMQVNMHPVRVALNLHGPLLDHLDKVKKILELMRDREARQGAETNEIVTFKFHYLSYITTEIYQIQQRQNQQQQTQMKLKEKDDKVDEKDRKWDPIELFIKNMLKPAQPGKPHTTELQERLLRECVREYPYRESNLLRQMVTNLAMSDSAAALAVISAAINGQRAFSDGTASACSTCGEEKAPKKCSKCKAVQYCDRECQRLHWFLHKKACARLGSTNVSVGNNGMNGAFPDGSNGQIDLTSAP</sequence>
<reference evidence="13" key="1">
    <citation type="submission" date="2025-08" db="UniProtKB">
        <authorList>
            <consortium name="RefSeq"/>
        </authorList>
    </citation>
    <scope>IDENTIFICATION</scope>
    <source>
        <tissue evidence="13">Total insect</tissue>
    </source>
</reference>
<keyword evidence="2" id="KW-0479">Metal-binding</keyword>
<dbReference type="PANTHER" id="PTHR24150">
    <property type="entry name" value="ANKYRIN REPEAT AND MYND DOMAIN-CONTAINING PROTEIN 2"/>
    <property type="match status" value="1"/>
</dbReference>
<dbReference type="KEGG" id="tpal:117647124"/>
<evidence type="ECO:0000256" key="4">
    <source>
        <dbReference type="ARBA" id="ARBA00022771"/>
    </source>
</evidence>
<dbReference type="PROSITE" id="PS01360">
    <property type="entry name" value="ZF_MYND_1"/>
    <property type="match status" value="1"/>
</dbReference>
<dbReference type="PROSITE" id="PS50865">
    <property type="entry name" value="ZF_MYND_2"/>
    <property type="match status" value="1"/>
</dbReference>
<dbReference type="SUPFAM" id="SSF48403">
    <property type="entry name" value="Ankyrin repeat"/>
    <property type="match status" value="1"/>
</dbReference>
<dbReference type="Pfam" id="PF12796">
    <property type="entry name" value="Ank_2"/>
    <property type="match status" value="1"/>
</dbReference>
<dbReference type="InterPro" id="IPR002893">
    <property type="entry name" value="Znf_MYND"/>
</dbReference>
<protein>
    <submittedName>
        <fullName evidence="13">Ankyrin repeat and MYND domain-containing protein 2</fullName>
    </submittedName>
</protein>
<evidence type="ECO:0000256" key="7">
    <source>
        <dbReference type="ARBA" id="ARBA00023069"/>
    </source>
</evidence>
<keyword evidence="3" id="KW-0677">Repeat</keyword>
<comment type="subcellular location">
    <subcellularLocation>
        <location evidence="1">Cell projection</location>
        <location evidence="1">Cilium</location>
    </subcellularLocation>
</comment>
<dbReference type="Gene3D" id="6.10.140.2220">
    <property type="match status" value="1"/>
</dbReference>
<name>A0A6P8Z475_THRPL</name>
<dbReference type="OrthoDB" id="10257049at2759"/>
<dbReference type="Proteomes" id="UP000515158">
    <property type="component" value="Unplaced"/>
</dbReference>
<dbReference type="GO" id="GO:0008270">
    <property type="term" value="F:zinc ion binding"/>
    <property type="evidence" value="ECO:0007669"/>
    <property type="project" value="UniProtKB-KW"/>
</dbReference>
<evidence type="ECO:0000256" key="3">
    <source>
        <dbReference type="ARBA" id="ARBA00022737"/>
    </source>
</evidence>
<dbReference type="SUPFAM" id="SSF144232">
    <property type="entry name" value="HIT/MYND zinc finger-like"/>
    <property type="match status" value="1"/>
</dbReference>
<keyword evidence="5" id="KW-0862">Zinc</keyword>
<feature type="domain" description="MYND-type" evidence="11">
    <location>
        <begin position="338"/>
        <end position="375"/>
    </location>
</feature>